<dbReference type="Pfam" id="PF20454">
    <property type="entry name" value="GpA_nuclease"/>
    <property type="match status" value="1"/>
</dbReference>
<dbReference type="InterPro" id="IPR046453">
    <property type="entry name" value="GpA_ATPase"/>
</dbReference>
<protein>
    <submittedName>
        <fullName evidence="4">Uncharacterized protein</fullName>
    </submittedName>
</protein>
<sequence length="596" mass="67345">MQARTHRRYALAMFAQGGKTDSFFDIVGERLDTSPAPILFVGPTKQFIKDQFEPRLDDFLTETRALAAKVSTSKRQTKTRKTVAGVPVRMAHAGSTTALKSDSIALVLSDEVDEFAANVKNQGNILRLIDRRGETFADFVHAAVSTPSIGPSEAYRDPDSGLEFWAEQDPDQIESAIWRMWQSGTRHHWAWPCPNCDEYFIPRFSCLKWDKPVDDTGRELKSDPMLAFQTARLECPCCGLPIDHTHKDDMNARGVTVAPGQSVQPDGTIIGAEPQSWTKSLWVSGLASPFVSWGQRAAEIVEAYNSGDPYDIQVCINASFGELYAPGSGEVPSWTKVKELASPSYVKGQVPSGVKKITAAVDVQKNCLYYTIRGWGERATSWLLEYGQLYGETKERFVWEDLEGLLQKDFDGIPIRLALIDAGFRPGKKDEVPVHRVYEFCQRNKRIARATKGSSTTILRNIAATKVDVNVNGMLLKNEIEHYRLDTDFFKRWVHERLHWEPDQLGAWLLPADVSEDFCKQMVSEARLKKASGRVKWVQRQKDNHYFDCEAMQAAAGRLENVLELRSNSPVHRVSTHATPQKKRKNDWFGERRSIW</sequence>
<dbReference type="Proteomes" id="UP000637980">
    <property type="component" value="Unassembled WGS sequence"/>
</dbReference>
<proteinExistence type="predicted"/>
<evidence type="ECO:0000313" key="4">
    <source>
        <dbReference type="EMBL" id="GHB34030.1"/>
    </source>
</evidence>
<comment type="caution">
    <text evidence="4">The sequence shown here is derived from an EMBL/GenBank/DDBJ whole genome shotgun (WGS) entry which is preliminary data.</text>
</comment>
<evidence type="ECO:0000259" key="2">
    <source>
        <dbReference type="Pfam" id="PF05876"/>
    </source>
</evidence>
<feature type="compositionally biased region" description="Basic and acidic residues" evidence="1">
    <location>
        <begin position="586"/>
        <end position="596"/>
    </location>
</feature>
<feature type="region of interest" description="Disordered" evidence="1">
    <location>
        <begin position="571"/>
        <end position="596"/>
    </location>
</feature>
<dbReference type="InterPro" id="IPR046454">
    <property type="entry name" value="GpA_endonuclease"/>
</dbReference>
<dbReference type="EMBL" id="BMXE01000004">
    <property type="protein sequence ID" value="GHB34030.1"/>
    <property type="molecule type" value="Genomic_DNA"/>
</dbReference>
<feature type="domain" description="Phage terminase large subunit GpA ATPase" evidence="2">
    <location>
        <begin position="2"/>
        <end position="254"/>
    </location>
</feature>
<gene>
    <name evidence="4" type="ORF">GCM10007094_23800</name>
</gene>
<dbReference type="Pfam" id="PF05876">
    <property type="entry name" value="GpA_ATPase"/>
    <property type="match status" value="1"/>
</dbReference>
<evidence type="ECO:0000313" key="5">
    <source>
        <dbReference type="Proteomes" id="UP000637980"/>
    </source>
</evidence>
<accession>A0ABQ3EJ53</accession>
<evidence type="ECO:0000256" key="1">
    <source>
        <dbReference type="SAM" id="MobiDB-lite"/>
    </source>
</evidence>
<organism evidence="4 5">
    <name type="scientific">Pseudovibrio japonicus</name>
    <dbReference type="NCBI Taxonomy" id="366534"/>
    <lineage>
        <taxon>Bacteria</taxon>
        <taxon>Pseudomonadati</taxon>
        <taxon>Pseudomonadota</taxon>
        <taxon>Alphaproteobacteria</taxon>
        <taxon>Hyphomicrobiales</taxon>
        <taxon>Stappiaceae</taxon>
        <taxon>Pseudovibrio</taxon>
    </lineage>
</organism>
<feature type="domain" description="Terminase large subunit GpA endonuclease" evidence="3">
    <location>
        <begin position="279"/>
        <end position="560"/>
    </location>
</feature>
<keyword evidence="5" id="KW-1185">Reference proteome</keyword>
<evidence type="ECO:0000259" key="3">
    <source>
        <dbReference type="Pfam" id="PF20454"/>
    </source>
</evidence>
<reference evidence="5" key="1">
    <citation type="journal article" date="2019" name="Int. J. Syst. Evol. Microbiol.">
        <title>The Global Catalogue of Microorganisms (GCM) 10K type strain sequencing project: providing services to taxonomists for standard genome sequencing and annotation.</title>
        <authorList>
            <consortium name="The Broad Institute Genomics Platform"/>
            <consortium name="The Broad Institute Genome Sequencing Center for Infectious Disease"/>
            <person name="Wu L."/>
            <person name="Ma J."/>
        </authorList>
    </citation>
    <scope>NUCLEOTIDE SEQUENCE [LARGE SCALE GENOMIC DNA]</scope>
    <source>
        <strain evidence="5">KCTC 12861</strain>
    </source>
</reference>
<name>A0ABQ3EJ53_9HYPH</name>